<dbReference type="PANTHER" id="PTHR45786">
    <property type="entry name" value="DNA BINDING PROTEIN-LIKE"/>
    <property type="match status" value="1"/>
</dbReference>
<keyword evidence="3" id="KW-1185">Reference proteome</keyword>
<comment type="caution">
    <text evidence="2">The sequence shown here is derived from an EMBL/GenBank/DDBJ whole genome shotgun (WGS) entry which is preliminary data.</text>
</comment>
<dbReference type="OrthoDB" id="1839145at2759"/>
<dbReference type="NCBIfam" id="TIGR01640">
    <property type="entry name" value="F_box_assoc_1"/>
    <property type="match status" value="2"/>
</dbReference>
<dbReference type="AlphaFoldDB" id="A0A5A7P9G0"/>
<dbReference type="InterPro" id="IPR017451">
    <property type="entry name" value="F-box-assoc_interact_dom"/>
</dbReference>
<dbReference type="InterPro" id="IPR013187">
    <property type="entry name" value="F-box-assoc_dom_typ3"/>
</dbReference>
<feature type="domain" description="F-box associated beta-propeller type 3" evidence="1">
    <location>
        <begin position="688"/>
        <end position="874"/>
    </location>
</feature>
<organism evidence="2 3">
    <name type="scientific">Striga asiatica</name>
    <name type="common">Asiatic witchweed</name>
    <name type="synonym">Buchnera asiatica</name>
    <dbReference type="NCBI Taxonomy" id="4170"/>
    <lineage>
        <taxon>Eukaryota</taxon>
        <taxon>Viridiplantae</taxon>
        <taxon>Streptophyta</taxon>
        <taxon>Embryophyta</taxon>
        <taxon>Tracheophyta</taxon>
        <taxon>Spermatophyta</taxon>
        <taxon>Magnoliopsida</taxon>
        <taxon>eudicotyledons</taxon>
        <taxon>Gunneridae</taxon>
        <taxon>Pentapetalae</taxon>
        <taxon>asterids</taxon>
        <taxon>lamiids</taxon>
        <taxon>Lamiales</taxon>
        <taxon>Orobanchaceae</taxon>
        <taxon>Buchnereae</taxon>
        <taxon>Striga</taxon>
    </lineage>
</organism>
<dbReference type="PANTHER" id="PTHR45786:SF78">
    <property type="entry name" value="ATP-DEPENDENT DNA HELICASE"/>
    <property type="match status" value="1"/>
</dbReference>
<evidence type="ECO:0000313" key="2">
    <source>
        <dbReference type="EMBL" id="GER29257.1"/>
    </source>
</evidence>
<dbReference type="InterPro" id="IPR011043">
    <property type="entry name" value="Gal_Oxase/kelch_b-propeller"/>
</dbReference>
<evidence type="ECO:0000313" key="3">
    <source>
        <dbReference type="Proteomes" id="UP000325081"/>
    </source>
</evidence>
<gene>
    <name evidence="2" type="ORF">STAS_05114</name>
</gene>
<proteinExistence type="predicted"/>
<dbReference type="Proteomes" id="UP000325081">
    <property type="component" value="Unassembled WGS sequence"/>
</dbReference>
<evidence type="ECO:0000259" key="1">
    <source>
        <dbReference type="Pfam" id="PF08268"/>
    </source>
</evidence>
<feature type="domain" description="F-box associated beta-propeller type 3" evidence="1">
    <location>
        <begin position="374"/>
        <end position="558"/>
    </location>
</feature>
<reference evidence="3" key="1">
    <citation type="journal article" date="2019" name="Curr. Biol.">
        <title>Genome Sequence of Striga asiatica Provides Insight into the Evolution of Plant Parasitism.</title>
        <authorList>
            <person name="Yoshida S."/>
            <person name="Kim S."/>
            <person name="Wafula E.K."/>
            <person name="Tanskanen J."/>
            <person name="Kim Y.M."/>
            <person name="Honaas L."/>
            <person name="Yang Z."/>
            <person name="Spallek T."/>
            <person name="Conn C.E."/>
            <person name="Ichihashi Y."/>
            <person name="Cheong K."/>
            <person name="Cui S."/>
            <person name="Der J.P."/>
            <person name="Gundlach H."/>
            <person name="Jiao Y."/>
            <person name="Hori C."/>
            <person name="Ishida J.K."/>
            <person name="Kasahara H."/>
            <person name="Kiba T."/>
            <person name="Kim M.S."/>
            <person name="Koo N."/>
            <person name="Laohavisit A."/>
            <person name="Lee Y.H."/>
            <person name="Lumba S."/>
            <person name="McCourt P."/>
            <person name="Mortimer J.C."/>
            <person name="Mutuku J.M."/>
            <person name="Nomura T."/>
            <person name="Sasaki-Sekimoto Y."/>
            <person name="Seto Y."/>
            <person name="Wang Y."/>
            <person name="Wakatake T."/>
            <person name="Sakakibara H."/>
            <person name="Demura T."/>
            <person name="Yamaguchi S."/>
            <person name="Yoneyama K."/>
            <person name="Manabe R.I."/>
            <person name="Nelson D.C."/>
            <person name="Schulman A.H."/>
            <person name="Timko M.P."/>
            <person name="dePamphilis C.W."/>
            <person name="Choi D."/>
            <person name="Shirasu K."/>
        </authorList>
    </citation>
    <scope>NUCLEOTIDE SEQUENCE [LARGE SCALE GENOMIC DNA]</scope>
    <source>
        <strain evidence="3">cv. UVA1</strain>
    </source>
</reference>
<dbReference type="SUPFAM" id="SSF50965">
    <property type="entry name" value="Galactose oxidase, central domain"/>
    <property type="match status" value="1"/>
</dbReference>
<protein>
    <submittedName>
        <fullName evidence="2">F-box family protein</fullName>
    </submittedName>
</protein>
<sequence length="975" mass="112298">MYTSLNSPQTHELKKVRKCSYCDAARFQYEPPTFCCDNGKVKLAPIDVPDELYELFTSDFEEPNEFHKSIRQLNSIFSFTSFGVKLDKDLASARREVYTFRAQGMVYHDLPGLIPNERSPGYFQLYFVETENYVDNRMRIFENSSLSESMVKKVMDILDINPYAKIFRSLKDIPSVDDIHLHIAKDVKLYQRVYNSPTVDQVAAICVERNNNDVPFERDIIVHTHSGYGHRIKHYFGCYDPLQYPLLFPMVDSWWHQNIKKILPDSFQLQKGIYPTAQVTDHFVQQMRLFLQSNKIWESPKRDSILVRSRMIKHVIYGAPLGGWVLQQDVKATLDCLVISTKNNSFKVLQDDDDDDVHFPNLSRLKAENYSPMLMNANYEVRATCDSWMLLTCTKRPDYTWDLLWDPTTDEIKALPYFSLASPRLTDIWAYGFGFDPSGGGYKKAKIYVELLSLASGSWREIAYPHSPYDKPMQRPSLHINGVYYWSASPTGIISFDFAKEEFTPAIIPMPKRGKLILSGNVLAEVDGSLAVIIFNHGEKPFNFELWVWKDQEWSKLSSGDVPAAAHAHSVRGLYNKRKLLLWSSCGDLLLYDIDSTEYKPLGIHAESLGLNVIPYVANADSKLKSSMINLSSGASNVCLLKWTRNYFVLSMENNMFKVVQDEKSLPNLSLLKVEQNYDPLCLYAKYHVLASCYTWMLWMCTQNPGSPLELLWDPRTDVLVTLPFFEAVPRVPCPIITSMYCHGIGFVSGEYKVVRCRVFKHFRCENEAHAELFSLETCSWKQIPFPHDPQLEAMQHPSLHIHINGFYYWLAVDPTKTEEDLCVISFDFANEEFPRDLMRMPESKIVPNLNLDCVSLAEFHGLLAVTVSDCHGQKKQSTEQEKKRKNPSEASPFIFEIWVWSDGIWSHKSTYEVTPPHSHAGVVYTRVVGLYKDYDKAFLLDSQGYLWLYDLVKRELEPTAICDDSFCLAVYPYV</sequence>
<dbReference type="Pfam" id="PF08268">
    <property type="entry name" value="FBA_3"/>
    <property type="match status" value="2"/>
</dbReference>
<name>A0A5A7P9G0_STRAF</name>
<dbReference type="EMBL" id="BKCP01003447">
    <property type="protein sequence ID" value="GER29257.1"/>
    <property type="molecule type" value="Genomic_DNA"/>
</dbReference>
<accession>A0A5A7P9G0</accession>